<sequence>MRTIYSPISYYCHFIIPSRLASILSNILEAQRTQDHQSGCLSAAVH</sequence>
<accession>A0A0A9FKG5</accession>
<proteinExistence type="predicted"/>
<evidence type="ECO:0000313" key="1">
    <source>
        <dbReference type="EMBL" id="JAE12837.1"/>
    </source>
</evidence>
<organism evidence="1">
    <name type="scientific">Arundo donax</name>
    <name type="common">Giant reed</name>
    <name type="synonym">Donax arundinaceus</name>
    <dbReference type="NCBI Taxonomy" id="35708"/>
    <lineage>
        <taxon>Eukaryota</taxon>
        <taxon>Viridiplantae</taxon>
        <taxon>Streptophyta</taxon>
        <taxon>Embryophyta</taxon>
        <taxon>Tracheophyta</taxon>
        <taxon>Spermatophyta</taxon>
        <taxon>Magnoliopsida</taxon>
        <taxon>Liliopsida</taxon>
        <taxon>Poales</taxon>
        <taxon>Poaceae</taxon>
        <taxon>PACMAD clade</taxon>
        <taxon>Arundinoideae</taxon>
        <taxon>Arundineae</taxon>
        <taxon>Arundo</taxon>
    </lineage>
</organism>
<reference evidence="1" key="1">
    <citation type="submission" date="2014-09" db="EMBL/GenBank/DDBJ databases">
        <authorList>
            <person name="Magalhaes I.L.F."/>
            <person name="Oliveira U."/>
            <person name="Santos F.R."/>
            <person name="Vidigal T.H.D.A."/>
            <person name="Brescovit A.D."/>
            <person name="Santos A.J."/>
        </authorList>
    </citation>
    <scope>NUCLEOTIDE SEQUENCE</scope>
    <source>
        <tissue evidence="1">Shoot tissue taken approximately 20 cm above the soil surface</tissue>
    </source>
</reference>
<reference evidence="1" key="2">
    <citation type="journal article" date="2015" name="Data Brief">
        <title>Shoot transcriptome of the giant reed, Arundo donax.</title>
        <authorList>
            <person name="Barrero R.A."/>
            <person name="Guerrero F.D."/>
            <person name="Moolhuijzen P."/>
            <person name="Goolsby J.A."/>
            <person name="Tidwell J."/>
            <person name="Bellgard S.E."/>
            <person name="Bellgard M.I."/>
        </authorList>
    </citation>
    <scope>NUCLEOTIDE SEQUENCE</scope>
    <source>
        <tissue evidence="1">Shoot tissue taken approximately 20 cm above the soil surface</tissue>
    </source>
</reference>
<protein>
    <submittedName>
        <fullName evidence="1">Uncharacterized protein</fullName>
    </submittedName>
</protein>
<dbReference type="AlphaFoldDB" id="A0A0A9FKG5"/>
<name>A0A0A9FKG5_ARUDO</name>
<dbReference type="EMBL" id="GBRH01185059">
    <property type="protein sequence ID" value="JAE12837.1"/>
    <property type="molecule type" value="Transcribed_RNA"/>
</dbReference>